<dbReference type="OrthoDB" id="4161813at2759"/>
<reference evidence="2 3" key="1">
    <citation type="submission" date="2013-03" db="EMBL/GenBank/DDBJ databases">
        <title>The Genome Sequence of Cladophialophora psammophila CBS 110553.</title>
        <authorList>
            <consortium name="The Broad Institute Genomics Platform"/>
            <person name="Cuomo C."/>
            <person name="de Hoog S."/>
            <person name="Gorbushina A."/>
            <person name="Walker B."/>
            <person name="Young S.K."/>
            <person name="Zeng Q."/>
            <person name="Gargeya S."/>
            <person name="Fitzgerald M."/>
            <person name="Haas B."/>
            <person name="Abouelleil A."/>
            <person name="Allen A.W."/>
            <person name="Alvarado L."/>
            <person name="Arachchi H.M."/>
            <person name="Berlin A.M."/>
            <person name="Chapman S.B."/>
            <person name="Gainer-Dewar J."/>
            <person name="Goldberg J."/>
            <person name="Griggs A."/>
            <person name="Gujja S."/>
            <person name="Hansen M."/>
            <person name="Howarth C."/>
            <person name="Imamovic A."/>
            <person name="Ireland A."/>
            <person name="Larimer J."/>
            <person name="McCowan C."/>
            <person name="Murphy C."/>
            <person name="Pearson M."/>
            <person name="Poon T.W."/>
            <person name="Priest M."/>
            <person name="Roberts A."/>
            <person name="Saif S."/>
            <person name="Shea T."/>
            <person name="Sisk P."/>
            <person name="Sykes S."/>
            <person name="Wortman J."/>
            <person name="Nusbaum C."/>
            <person name="Birren B."/>
        </authorList>
    </citation>
    <scope>NUCLEOTIDE SEQUENCE [LARGE SCALE GENOMIC DNA]</scope>
    <source>
        <strain evidence="2 3">CBS 110553</strain>
    </source>
</reference>
<gene>
    <name evidence="2" type="ORF">A1O5_06779</name>
</gene>
<evidence type="ECO:0000313" key="3">
    <source>
        <dbReference type="Proteomes" id="UP000019471"/>
    </source>
</evidence>
<dbReference type="RefSeq" id="XP_007745560.1">
    <property type="nucleotide sequence ID" value="XM_007747370.1"/>
</dbReference>
<keyword evidence="3" id="KW-1185">Reference proteome</keyword>
<dbReference type="Proteomes" id="UP000019471">
    <property type="component" value="Unassembled WGS sequence"/>
</dbReference>
<feature type="compositionally biased region" description="Basic and acidic residues" evidence="1">
    <location>
        <begin position="21"/>
        <end position="30"/>
    </location>
</feature>
<feature type="compositionally biased region" description="Basic and acidic residues" evidence="1">
    <location>
        <begin position="148"/>
        <end position="157"/>
    </location>
</feature>
<evidence type="ECO:0000256" key="1">
    <source>
        <dbReference type="SAM" id="MobiDB-lite"/>
    </source>
</evidence>
<sequence length="180" mass="19599">MAAFQPSNNNATTSFIAVSFDETHATETPERPISPPAPTTEGRNQRRRIPVLEIDENGIEDILVPLVPAIGRIENLIQYPTQPMSSTSPPTPIIRPVPDQSTAMVPNFDLDSAFPPAPVSELNIHAEGEVLWRTFASATGLGGAPFERPGRSVDDTHGVNPDQNSPDISNPFHHQIYESE</sequence>
<accession>W9WP80</accession>
<dbReference type="HOGENOM" id="CLU_1496044_0_0_1"/>
<protein>
    <submittedName>
        <fullName evidence="2">Uncharacterized protein</fullName>
    </submittedName>
</protein>
<feature type="compositionally biased region" description="Polar residues" evidence="1">
    <location>
        <begin position="1"/>
        <end position="16"/>
    </location>
</feature>
<comment type="caution">
    <text evidence="2">The sequence shown here is derived from an EMBL/GenBank/DDBJ whole genome shotgun (WGS) entry which is preliminary data.</text>
</comment>
<evidence type="ECO:0000313" key="2">
    <source>
        <dbReference type="EMBL" id="EXJ69708.1"/>
    </source>
</evidence>
<dbReference type="EMBL" id="AMGX01000010">
    <property type="protein sequence ID" value="EXJ69708.1"/>
    <property type="molecule type" value="Genomic_DNA"/>
</dbReference>
<dbReference type="GeneID" id="19191487"/>
<organism evidence="2 3">
    <name type="scientific">Cladophialophora psammophila CBS 110553</name>
    <dbReference type="NCBI Taxonomy" id="1182543"/>
    <lineage>
        <taxon>Eukaryota</taxon>
        <taxon>Fungi</taxon>
        <taxon>Dikarya</taxon>
        <taxon>Ascomycota</taxon>
        <taxon>Pezizomycotina</taxon>
        <taxon>Eurotiomycetes</taxon>
        <taxon>Chaetothyriomycetidae</taxon>
        <taxon>Chaetothyriales</taxon>
        <taxon>Herpotrichiellaceae</taxon>
        <taxon>Cladophialophora</taxon>
    </lineage>
</organism>
<feature type="region of interest" description="Disordered" evidence="1">
    <location>
        <begin position="1"/>
        <end position="47"/>
    </location>
</feature>
<proteinExistence type="predicted"/>
<name>W9WP80_9EURO</name>
<feature type="region of interest" description="Disordered" evidence="1">
    <location>
        <begin position="143"/>
        <end position="172"/>
    </location>
</feature>
<dbReference type="AlphaFoldDB" id="W9WP80"/>